<evidence type="ECO:0000256" key="2">
    <source>
        <dbReference type="ARBA" id="ARBA00023125"/>
    </source>
</evidence>
<evidence type="ECO:0000259" key="4">
    <source>
        <dbReference type="PROSITE" id="PS51063"/>
    </source>
</evidence>
<reference evidence="5" key="1">
    <citation type="journal article" date="2014" name="Int. J. Syst. Evol. Microbiol.">
        <title>Complete genome sequence of Corynebacterium casei LMG S-19264T (=DSM 44701T), isolated from a smear-ripened cheese.</title>
        <authorList>
            <consortium name="US DOE Joint Genome Institute (JGI-PGF)"/>
            <person name="Walter F."/>
            <person name="Albersmeier A."/>
            <person name="Kalinowski J."/>
            <person name="Ruckert C."/>
        </authorList>
    </citation>
    <scope>NUCLEOTIDE SEQUENCE</scope>
    <source>
        <strain evidence="5">KCTC 32437</strain>
    </source>
</reference>
<evidence type="ECO:0000256" key="1">
    <source>
        <dbReference type="ARBA" id="ARBA00023015"/>
    </source>
</evidence>
<sequence length="255" mass="28256">MQQGPQNGSTEIGRLRPFLANLASHVHLGEADLRGIAQLVTECRKVPQRTELVQGKQQSGEVQVILSGFACRIKTLHDRRQITSYLIPGDICDHRYLADRAPDQSVCAISAVEVAHIPVEALTDLCERQPRIMRALLRVSAIDSAIAAEWMVNLGLRTAQQRVAQLFCELYARLRVVQLAGSQAFDLPLTQAELGEALGLSTVHVNRTLQDLRRREVLTFRSGRAILHDRQKLAEIAAFDSHYLGLSDPTPNEAA</sequence>
<evidence type="ECO:0000256" key="3">
    <source>
        <dbReference type="ARBA" id="ARBA00023163"/>
    </source>
</evidence>
<dbReference type="Gene3D" id="2.60.120.10">
    <property type="entry name" value="Jelly Rolls"/>
    <property type="match status" value="1"/>
</dbReference>
<comment type="caution">
    <text evidence="5">The sequence shown here is derived from an EMBL/GenBank/DDBJ whole genome shotgun (WGS) entry which is preliminary data.</text>
</comment>
<dbReference type="GO" id="GO:0003677">
    <property type="term" value="F:DNA binding"/>
    <property type="evidence" value="ECO:0007669"/>
    <property type="project" value="UniProtKB-KW"/>
</dbReference>
<protein>
    <submittedName>
        <fullName evidence="5">Crp/Fnr family transcriptional regulator</fullName>
    </submittedName>
</protein>
<dbReference type="Pfam" id="PF00027">
    <property type="entry name" value="cNMP_binding"/>
    <property type="match status" value="1"/>
</dbReference>
<dbReference type="SUPFAM" id="SSF51206">
    <property type="entry name" value="cAMP-binding domain-like"/>
    <property type="match status" value="1"/>
</dbReference>
<dbReference type="Gene3D" id="1.10.10.10">
    <property type="entry name" value="Winged helix-like DNA-binding domain superfamily/Winged helix DNA-binding domain"/>
    <property type="match status" value="1"/>
</dbReference>
<feature type="domain" description="HTH crp-type" evidence="4">
    <location>
        <begin position="157"/>
        <end position="231"/>
    </location>
</feature>
<dbReference type="InterPro" id="IPR000595">
    <property type="entry name" value="cNMP-bd_dom"/>
</dbReference>
<dbReference type="SUPFAM" id="SSF46785">
    <property type="entry name" value="Winged helix' DNA-binding domain"/>
    <property type="match status" value="1"/>
</dbReference>
<dbReference type="InterPro" id="IPR012318">
    <property type="entry name" value="HTH_CRP"/>
</dbReference>
<keyword evidence="1" id="KW-0805">Transcription regulation</keyword>
<dbReference type="SMART" id="SM00419">
    <property type="entry name" value="HTH_CRP"/>
    <property type="match status" value="1"/>
</dbReference>
<dbReference type="GO" id="GO:0006355">
    <property type="term" value="P:regulation of DNA-templated transcription"/>
    <property type="evidence" value="ECO:0007669"/>
    <property type="project" value="InterPro"/>
</dbReference>
<gene>
    <name evidence="5" type="ORF">GCM10007989_11920</name>
</gene>
<accession>A0A918RZJ5</accession>
<proteinExistence type="predicted"/>
<dbReference type="InterPro" id="IPR018490">
    <property type="entry name" value="cNMP-bd_dom_sf"/>
</dbReference>
<evidence type="ECO:0000313" key="6">
    <source>
        <dbReference type="Proteomes" id="UP000646579"/>
    </source>
</evidence>
<keyword evidence="6" id="KW-1185">Reference proteome</keyword>
<dbReference type="RefSeq" id="WP_189424266.1">
    <property type="nucleotide sequence ID" value="NZ_BMZE01000001.1"/>
</dbReference>
<keyword evidence="3" id="KW-0804">Transcription</keyword>
<dbReference type="InterPro" id="IPR036390">
    <property type="entry name" value="WH_DNA-bd_sf"/>
</dbReference>
<dbReference type="InterPro" id="IPR014710">
    <property type="entry name" value="RmlC-like_jellyroll"/>
</dbReference>
<dbReference type="InterPro" id="IPR036388">
    <property type="entry name" value="WH-like_DNA-bd_sf"/>
</dbReference>
<evidence type="ECO:0000313" key="5">
    <source>
        <dbReference type="EMBL" id="GHA18252.1"/>
    </source>
</evidence>
<dbReference type="Proteomes" id="UP000646579">
    <property type="component" value="Unassembled WGS sequence"/>
</dbReference>
<name>A0A918RZJ5_9HYPH</name>
<dbReference type="AlphaFoldDB" id="A0A918RZJ5"/>
<dbReference type="Pfam" id="PF13545">
    <property type="entry name" value="HTH_Crp_2"/>
    <property type="match status" value="1"/>
</dbReference>
<reference evidence="5" key="2">
    <citation type="submission" date="2020-09" db="EMBL/GenBank/DDBJ databases">
        <authorList>
            <person name="Sun Q."/>
            <person name="Kim S."/>
        </authorList>
    </citation>
    <scope>NUCLEOTIDE SEQUENCE</scope>
    <source>
        <strain evidence="5">KCTC 32437</strain>
    </source>
</reference>
<dbReference type="EMBL" id="BMZE01000001">
    <property type="protein sequence ID" value="GHA18252.1"/>
    <property type="molecule type" value="Genomic_DNA"/>
</dbReference>
<organism evidence="5 6">
    <name type="scientific">Devosia pacifica</name>
    <dbReference type="NCBI Taxonomy" id="1335967"/>
    <lineage>
        <taxon>Bacteria</taxon>
        <taxon>Pseudomonadati</taxon>
        <taxon>Pseudomonadota</taxon>
        <taxon>Alphaproteobacteria</taxon>
        <taxon>Hyphomicrobiales</taxon>
        <taxon>Devosiaceae</taxon>
        <taxon>Devosia</taxon>
    </lineage>
</organism>
<dbReference type="PROSITE" id="PS51063">
    <property type="entry name" value="HTH_CRP_2"/>
    <property type="match status" value="1"/>
</dbReference>
<keyword evidence="2" id="KW-0238">DNA-binding</keyword>